<keyword evidence="3 8" id="KW-0813">Transport</keyword>
<dbReference type="NCBIfam" id="TIGR00802">
    <property type="entry name" value="nico"/>
    <property type="match status" value="1"/>
</dbReference>
<keyword evidence="7 8" id="KW-0472">Membrane</keyword>
<dbReference type="eggNOG" id="COG3376">
    <property type="taxonomic scope" value="Bacteria"/>
</dbReference>
<dbReference type="GO" id="GO:0015099">
    <property type="term" value="F:nickel cation transmembrane transporter activity"/>
    <property type="evidence" value="ECO:0007669"/>
    <property type="project" value="UniProtKB-UniRule"/>
</dbReference>
<dbReference type="InterPro" id="IPR004688">
    <property type="entry name" value="Ni/Co_transpt"/>
</dbReference>
<dbReference type="Pfam" id="PF03824">
    <property type="entry name" value="NicO"/>
    <property type="match status" value="1"/>
</dbReference>
<dbReference type="PANTHER" id="PTHR31611:SF0">
    <property type="entry name" value="HIGH-AFFINITY NICKEL TRANSPORT PROTEIN NIC1"/>
    <property type="match status" value="1"/>
</dbReference>
<dbReference type="OrthoDB" id="9776706at2"/>
<evidence type="ECO:0000313" key="9">
    <source>
        <dbReference type="EMBL" id="ADW69091.1"/>
    </source>
</evidence>
<evidence type="ECO:0000256" key="8">
    <source>
        <dbReference type="RuleBase" id="RU362101"/>
    </source>
</evidence>
<dbReference type="AlphaFoldDB" id="E8X1D7"/>
<comment type="similarity">
    <text evidence="2 8">Belongs to the NiCoT transporter (TC 2.A.52) family.</text>
</comment>
<keyword evidence="4" id="KW-0533">Nickel</keyword>
<organism evidence="10">
    <name type="scientific">Granulicella tundricola (strain ATCC BAA-1859 / DSM 23138 / MP5ACTX9)</name>
    <dbReference type="NCBI Taxonomy" id="1198114"/>
    <lineage>
        <taxon>Bacteria</taxon>
        <taxon>Pseudomonadati</taxon>
        <taxon>Acidobacteriota</taxon>
        <taxon>Terriglobia</taxon>
        <taxon>Terriglobales</taxon>
        <taxon>Acidobacteriaceae</taxon>
        <taxon>Granulicella</taxon>
    </lineage>
</organism>
<protein>
    <recommendedName>
        <fullName evidence="8">Nickel/cobalt efflux system</fullName>
    </recommendedName>
</protein>
<reference evidence="10" key="1">
    <citation type="submission" date="2011-01" db="EMBL/GenBank/DDBJ databases">
        <title>Complete sequence of chromosome of Acidobacterium sp. MP5ACTX9.</title>
        <authorList>
            <consortium name="US DOE Joint Genome Institute"/>
            <person name="Lucas S."/>
            <person name="Copeland A."/>
            <person name="Lapidus A."/>
            <person name="Cheng J.-F."/>
            <person name="Goodwin L."/>
            <person name="Pitluck S."/>
            <person name="Teshima H."/>
            <person name="Detter J.C."/>
            <person name="Han C."/>
            <person name="Tapia R."/>
            <person name="Land M."/>
            <person name="Hauser L."/>
            <person name="Kyrpides N."/>
            <person name="Ivanova N."/>
            <person name="Ovchinnikova G."/>
            <person name="Pagani I."/>
            <person name="Rawat S.R."/>
            <person name="Mannisto M."/>
            <person name="Haggblom M.M."/>
            <person name="Woyke T."/>
        </authorList>
    </citation>
    <scope>NUCLEOTIDE SEQUENCE [LARGE SCALE GENOMIC DNA]</scope>
    <source>
        <strain evidence="10">MP5ACTX9</strain>
    </source>
</reference>
<dbReference type="RefSeq" id="WP_013580408.1">
    <property type="nucleotide sequence ID" value="NC_015064.1"/>
</dbReference>
<dbReference type="GO" id="GO:0012505">
    <property type="term" value="C:endomembrane system"/>
    <property type="evidence" value="ECO:0007669"/>
    <property type="project" value="UniProtKB-SubCell"/>
</dbReference>
<gene>
    <name evidence="9" type="ordered locus">AciX9_2046</name>
</gene>
<keyword evidence="5 8" id="KW-0812">Transmembrane</keyword>
<dbReference type="HOGENOM" id="CLU_036094_2_0_0"/>
<keyword evidence="10" id="KW-1185">Reference proteome</keyword>
<accession>E8X1D7</accession>
<evidence type="ECO:0000256" key="2">
    <source>
        <dbReference type="ARBA" id="ARBA00010892"/>
    </source>
</evidence>
<sequence length="346" mass="37806">MPTLLATAAPIRSKVITLYIALAAMNLGAWLWALIAFRHYPVLLGTAFLAYSFGLRHAVDADHIAAIDNVTRKLMQQGRRPILVGFLFSLGHSTIVVIGSILIAATTVSMQGHIAAFREIGGTIGTLVSTFFLFAIALANLAVLLSIYKAFRAVRRGEPYLDEDFDLLLNSRGLLARFFRPVFALITRDWHMYPLGILFGLGFDTATEIGLLGISATEASKGLSFWSILVFPTLFAAGMSLVDTTDNILMLGAYGWAYVKPIRKLYYNLTITSVSVVVAFAVGGIEALGLAAAHLHPSGLFWTLITRLNENFGTLGYAIIALFAASWLVSIAIYKYRRFDDLELSS</sequence>
<evidence type="ECO:0000256" key="4">
    <source>
        <dbReference type="ARBA" id="ARBA00022596"/>
    </source>
</evidence>
<name>E8X1D7_GRATM</name>
<dbReference type="InterPro" id="IPR011541">
    <property type="entry name" value="Ni/Co_transpt_high_affinity"/>
</dbReference>
<evidence type="ECO:0000313" key="10">
    <source>
        <dbReference type="Proteomes" id="UP000000343"/>
    </source>
</evidence>
<dbReference type="KEGG" id="acm:AciX9_2046"/>
<dbReference type="GO" id="GO:0005886">
    <property type="term" value="C:plasma membrane"/>
    <property type="evidence" value="ECO:0007669"/>
    <property type="project" value="UniProtKB-SubCell"/>
</dbReference>
<feature type="transmembrane region" description="Helical" evidence="8">
    <location>
        <begin position="195"/>
        <end position="217"/>
    </location>
</feature>
<dbReference type="PANTHER" id="PTHR31611">
    <property type="entry name" value="HIGH-AFFINITY NICKEL TRANSPORT PROTEIN NIC1"/>
    <property type="match status" value="1"/>
</dbReference>
<feature type="transmembrane region" description="Helical" evidence="8">
    <location>
        <begin position="265"/>
        <end position="295"/>
    </location>
</feature>
<dbReference type="STRING" id="1198114.AciX9_2046"/>
<evidence type="ECO:0000256" key="3">
    <source>
        <dbReference type="ARBA" id="ARBA00022448"/>
    </source>
</evidence>
<dbReference type="PaxDb" id="1198114-AciX9_2046"/>
<evidence type="ECO:0000256" key="5">
    <source>
        <dbReference type="ARBA" id="ARBA00022692"/>
    </source>
</evidence>
<dbReference type="Proteomes" id="UP000000343">
    <property type="component" value="Chromosome"/>
</dbReference>
<keyword evidence="6 8" id="KW-1133">Transmembrane helix</keyword>
<proteinExistence type="inferred from homology"/>
<evidence type="ECO:0000256" key="1">
    <source>
        <dbReference type="ARBA" id="ARBA00004127"/>
    </source>
</evidence>
<evidence type="ECO:0000256" key="6">
    <source>
        <dbReference type="ARBA" id="ARBA00022989"/>
    </source>
</evidence>
<feature type="transmembrane region" description="Helical" evidence="8">
    <location>
        <begin position="82"/>
        <end position="104"/>
    </location>
</feature>
<feature type="transmembrane region" description="Helical" evidence="8">
    <location>
        <begin position="315"/>
        <end position="334"/>
    </location>
</feature>
<feature type="transmembrane region" description="Helical" evidence="8">
    <location>
        <begin position="124"/>
        <end position="148"/>
    </location>
</feature>
<evidence type="ECO:0000256" key="7">
    <source>
        <dbReference type="ARBA" id="ARBA00023136"/>
    </source>
</evidence>
<comment type="subcellular location">
    <subcellularLocation>
        <location evidence="8">Cell membrane</location>
        <topology evidence="8">Multi-pass membrane protein</topology>
    </subcellularLocation>
    <subcellularLocation>
        <location evidence="1">Endomembrane system</location>
        <topology evidence="1">Multi-pass membrane protein</topology>
    </subcellularLocation>
</comment>
<feature type="transmembrane region" description="Helical" evidence="8">
    <location>
        <begin position="16"/>
        <end position="37"/>
    </location>
</feature>
<dbReference type="EMBL" id="CP002480">
    <property type="protein sequence ID" value="ADW69091.1"/>
    <property type="molecule type" value="Genomic_DNA"/>
</dbReference>
<feature type="transmembrane region" description="Helical" evidence="8">
    <location>
        <begin position="223"/>
        <end position="244"/>
    </location>
</feature>